<dbReference type="Proteomes" id="UP000675881">
    <property type="component" value="Chromosome 14"/>
</dbReference>
<evidence type="ECO:0000313" key="2">
    <source>
        <dbReference type="Proteomes" id="UP000675881"/>
    </source>
</evidence>
<gene>
    <name evidence="1" type="ORF">LSAA_5533</name>
</gene>
<dbReference type="EMBL" id="HG994593">
    <property type="protein sequence ID" value="CAF2842455.1"/>
    <property type="molecule type" value="Genomic_DNA"/>
</dbReference>
<protein>
    <submittedName>
        <fullName evidence="1">(salmon louse) hypothetical protein</fullName>
    </submittedName>
</protein>
<dbReference type="AlphaFoldDB" id="A0A7R8CJL0"/>
<keyword evidence="2" id="KW-1185">Reference proteome</keyword>
<accession>A0A7R8CJL0</accession>
<reference evidence="1" key="1">
    <citation type="submission" date="2021-02" db="EMBL/GenBank/DDBJ databases">
        <authorList>
            <person name="Bekaert M."/>
        </authorList>
    </citation>
    <scope>NUCLEOTIDE SEQUENCE</scope>
    <source>
        <strain evidence="1">IoA-00</strain>
    </source>
</reference>
<name>A0A7R8CJL0_LEPSM</name>
<proteinExistence type="predicted"/>
<evidence type="ECO:0000313" key="1">
    <source>
        <dbReference type="EMBL" id="CAF2842455.1"/>
    </source>
</evidence>
<organism evidence="1 2">
    <name type="scientific">Lepeophtheirus salmonis</name>
    <name type="common">Salmon louse</name>
    <name type="synonym">Caligus salmonis</name>
    <dbReference type="NCBI Taxonomy" id="72036"/>
    <lineage>
        <taxon>Eukaryota</taxon>
        <taxon>Metazoa</taxon>
        <taxon>Ecdysozoa</taxon>
        <taxon>Arthropoda</taxon>
        <taxon>Crustacea</taxon>
        <taxon>Multicrustacea</taxon>
        <taxon>Hexanauplia</taxon>
        <taxon>Copepoda</taxon>
        <taxon>Siphonostomatoida</taxon>
        <taxon>Caligidae</taxon>
        <taxon>Lepeophtheirus</taxon>
    </lineage>
</organism>
<sequence>MVPAEDGILVPLLKTDFEESLMKDSTELKIAFKLKSFHIYCKGGAKQRVRLAAKILSSTKAKAFTIHIQSSEARAKEKAVEMIHNWFDEVYSRQIYYKVKLKCGLGINLEDEFITLDKMELCMDTIKVIGRDNKNKLQ</sequence>